<gene>
    <name evidence="1" type="primary">Acey_s0009.g607</name>
    <name evidence="1" type="ORF">Y032_0009g607</name>
</gene>
<organism evidence="1 2">
    <name type="scientific">Ancylostoma ceylanicum</name>
    <dbReference type="NCBI Taxonomy" id="53326"/>
    <lineage>
        <taxon>Eukaryota</taxon>
        <taxon>Metazoa</taxon>
        <taxon>Ecdysozoa</taxon>
        <taxon>Nematoda</taxon>
        <taxon>Chromadorea</taxon>
        <taxon>Rhabditida</taxon>
        <taxon>Rhabditina</taxon>
        <taxon>Rhabditomorpha</taxon>
        <taxon>Strongyloidea</taxon>
        <taxon>Ancylostomatidae</taxon>
        <taxon>Ancylostomatinae</taxon>
        <taxon>Ancylostoma</taxon>
    </lineage>
</organism>
<dbReference type="Proteomes" id="UP000024635">
    <property type="component" value="Unassembled WGS sequence"/>
</dbReference>
<protein>
    <submittedName>
        <fullName evidence="1">Uncharacterized protein</fullName>
    </submittedName>
</protein>
<comment type="caution">
    <text evidence="1">The sequence shown here is derived from an EMBL/GenBank/DDBJ whole genome shotgun (WGS) entry which is preliminary data.</text>
</comment>
<reference evidence="2" key="1">
    <citation type="journal article" date="2015" name="Nat. Genet.">
        <title>The genome and transcriptome of the zoonotic hookworm Ancylostoma ceylanicum identify infection-specific gene families.</title>
        <authorList>
            <person name="Schwarz E.M."/>
            <person name="Hu Y."/>
            <person name="Antoshechkin I."/>
            <person name="Miller M.M."/>
            <person name="Sternberg P.W."/>
            <person name="Aroian R.V."/>
        </authorList>
    </citation>
    <scope>NUCLEOTIDE SEQUENCE</scope>
    <source>
        <strain evidence="2">HY135</strain>
    </source>
</reference>
<evidence type="ECO:0000313" key="1">
    <source>
        <dbReference type="EMBL" id="EYC27249.1"/>
    </source>
</evidence>
<accession>A0A016VI02</accession>
<sequence>MTDNNCLLLTVKILPSSRHEGFPDLDTVTNKVEAGLRLVSSRHEGFPDSDHSYASTLTILTNETNLDLSIQGLLCERCGRGCLRCSYLHNRYLRQSNNRQGYLHKCYHKHDLAVYKYLS</sequence>
<dbReference type="AlphaFoldDB" id="A0A016VI02"/>
<keyword evidence="2" id="KW-1185">Reference proteome</keyword>
<evidence type="ECO:0000313" key="2">
    <source>
        <dbReference type="Proteomes" id="UP000024635"/>
    </source>
</evidence>
<dbReference type="EMBL" id="JARK01001345">
    <property type="protein sequence ID" value="EYC27249.1"/>
    <property type="molecule type" value="Genomic_DNA"/>
</dbReference>
<proteinExistence type="predicted"/>
<name>A0A016VI02_9BILA</name>